<dbReference type="PANTHER" id="PTHR45737">
    <property type="entry name" value="VON WILLEBRAND FACTOR A DOMAIN-CONTAINING PROTEIN 5A"/>
    <property type="match status" value="1"/>
</dbReference>
<feature type="domain" description="VWFA" evidence="1">
    <location>
        <begin position="283"/>
        <end position="458"/>
    </location>
</feature>
<feature type="domain" description="VIT" evidence="2">
    <location>
        <begin position="34"/>
        <end position="162"/>
    </location>
</feature>
<reference evidence="3" key="1">
    <citation type="submission" date="2020-07" db="EMBL/GenBank/DDBJ databases">
        <title>Huge and variable diversity of episymbiotic CPR bacteria and DPANN archaea in groundwater ecosystems.</title>
        <authorList>
            <person name="He C.Y."/>
            <person name="Keren R."/>
            <person name="Whittaker M."/>
            <person name="Farag I.F."/>
            <person name="Doudna J."/>
            <person name="Cate J.H.D."/>
            <person name="Banfield J.F."/>
        </authorList>
    </citation>
    <scope>NUCLEOTIDE SEQUENCE</scope>
    <source>
        <strain evidence="3">NC_groundwater_1664_Pr3_B-0.1um_52_9</strain>
    </source>
</reference>
<dbReference type="InterPro" id="IPR013694">
    <property type="entry name" value="VIT"/>
</dbReference>
<name>A0A9D6V8M3_9BACT</name>
<evidence type="ECO:0000313" key="3">
    <source>
        <dbReference type="EMBL" id="MBI5251951.1"/>
    </source>
</evidence>
<evidence type="ECO:0000313" key="4">
    <source>
        <dbReference type="Proteomes" id="UP000807825"/>
    </source>
</evidence>
<proteinExistence type="predicted"/>
<dbReference type="PANTHER" id="PTHR45737:SF6">
    <property type="entry name" value="VON WILLEBRAND FACTOR A DOMAIN-CONTAINING PROTEIN 5A"/>
    <property type="match status" value="1"/>
</dbReference>
<dbReference type="InterPro" id="IPR002035">
    <property type="entry name" value="VWF_A"/>
</dbReference>
<dbReference type="AlphaFoldDB" id="A0A9D6V8M3"/>
<evidence type="ECO:0000259" key="1">
    <source>
        <dbReference type="PROSITE" id="PS50234"/>
    </source>
</evidence>
<dbReference type="EMBL" id="JACRDE010000545">
    <property type="protein sequence ID" value="MBI5251951.1"/>
    <property type="molecule type" value="Genomic_DNA"/>
</dbReference>
<comment type="caution">
    <text evidence="3">The sequence shown here is derived from an EMBL/GenBank/DDBJ whole genome shotgun (WGS) entry which is preliminary data.</text>
</comment>
<dbReference type="InterPro" id="IPR036465">
    <property type="entry name" value="vWFA_dom_sf"/>
</dbReference>
<dbReference type="PROSITE" id="PS51468">
    <property type="entry name" value="VIT"/>
    <property type="match status" value="1"/>
</dbReference>
<gene>
    <name evidence="3" type="ORF">HY912_20860</name>
</gene>
<dbReference type="PROSITE" id="PS50234">
    <property type="entry name" value="VWFA"/>
    <property type="match status" value="1"/>
</dbReference>
<dbReference type="Gene3D" id="3.40.50.410">
    <property type="entry name" value="von Willebrand factor, type A domain"/>
    <property type="match status" value="1"/>
</dbReference>
<dbReference type="SUPFAM" id="SSF53300">
    <property type="entry name" value="vWA-like"/>
    <property type="match status" value="1"/>
</dbReference>
<protein>
    <submittedName>
        <fullName evidence="3">VWA domain-containing protein</fullName>
    </submittedName>
</protein>
<accession>A0A9D6V8M3</accession>
<dbReference type="SMART" id="SM00327">
    <property type="entry name" value="VWA"/>
    <property type="match status" value="1"/>
</dbReference>
<evidence type="ECO:0000259" key="2">
    <source>
        <dbReference type="PROSITE" id="PS51468"/>
    </source>
</evidence>
<organism evidence="3 4">
    <name type="scientific">Desulfomonile tiedjei</name>
    <dbReference type="NCBI Taxonomy" id="2358"/>
    <lineage>
        <taxon>Bacteria</taxon>
        <taxon>Pseudomonadati</taxon>
        <taxon>Thermodesulfobacteriota</taxon>
        <taxon>Desulfomonilia</taxon>
        <taxon>Desulfomonilales</taxon>
        <taxon>Desulfomonilaceae</taxon>
        <taxon>Desulfomonile</taxon>
    </lineage>
</organism>
<dbReference type="Proteomes" id="UP000807825">
    <property type="component" value="Unassembled WGS sequence"/>
</dbReference>
<dbReference type="Pfam" id="PF13768">
    <property type="entry name" value="VWA_3"/>
    <property type="match status" value="1"/>
</dbReference>
<sequence>MIYIQRVLTSLLLTFTVLSYVPGVSSGGGILHVFPPSLQDESIAVARPAVLLSRSVVTVSESYAEYRIEQTFFNDNDFPLSGVFLLPMNDYERPETIDIRMDGVPYPSEIMSPETFFPVLRELTTSMKDPSLMGLAGRTVVVVRPVQIGVRGQRSVKCQFRLPVAIEKDLLDIHLPLDGERYSLAPVGELDIRVRMKMDRPVRSVFSPTHNLTITRETSHRCLAFAKSVGKKVRDGFQLISSFSGQDPDLQILTHKMPGKKGTFMALVSPPLDLTKNKEPEKDVVFVLDSSKSMGPSEFALAKRAIVSGLQRLGPGDRFNVFVIDTRPRSMSDRLVAISDESVAQAARFVDSVQEGGGTDLYNALVNSLEQFTSRKRLPVVVLVGNGRGTVGITNPETIIEDVQRSNRFRARIFTLGLGRHMDIALLDSIAASSKGGSLHHLGKEDFETLLNRFYSGVTPPQVSEISLEFQDISPEEVEPDPIPDQLGTGSVVVLGRYGEIRDTPCRVRLKARIQGRPRTVTSAVTFPEVDRSNSFLPGLWAMRRVAKLLEKEWLKGPESEHRGRLPMLAKEFGFKLPPQTVQFGGPQQRHSSDLLWRFKTSFSRSDVEADGFRALDGKVMRLSPNGVWIDLDYHASMETRVIEFLSNEYFSIVRNSPRLGVFMSIGTDLILAREKEALRVKSDRGPATP</sequence>